<dbReference type="AlphaFoldDB" id="A0AAD7HWC0"/>
<dbReference type="InterPro" id="IPR035892">
    <property type="entry name" value="C2_domain_sf"/>
</dbReference>
<feature type="domain" description="C2" evidence="1">
    <location>
        <begin position="1"/>
        <end position="107"/>
    </location>
</feature>
<dbReference type="Gene3D" id="2.60.40.150">
    <property type="entry name" value="C2 domain"/>
    <property type="match status" value="1"/>
</dbReference>
<dbReference type="SUPFAM" id="SSF49562">
    <property type="entry name" value="C2 domain (Calcium/lipid-binding domain, CaLB)"/>
    <property type="match status" value="1"/>
</dbReference>
<dbReference type="Pfam" id="PF00168">
    <property type="entry name" value="C2"/>
    <property type="match status" value="1"/>
</dbReference>
<sequence length="253" mass="27916">MPFDYSLLVQSADGISWNPGPLHRKNPKFYVAICVDGTQIHRTHSVKGDPGPKWDRTFMISSDSASASISLRLFHDSLVGDTFLGAADIDMATLADLCGAENESKGLVNLDLIGVQAKLHQRSVGNLTVRLMKPREGAALAINKIQTGAEATGPGYSNFQYHCICSGIRDLETRIIVKSVIKLPRQESCCYDSKHTDSCLHQTVKQQQDTDEKLLELIDTMNEVYSFVGDVDFLVEKIRSVEEKTLTIVKTNG</sequence>
<name>A0AAD7HWC0_9AGAR</name>
<evidence type="ECO:0000313" key="3">
    <source>
        <dbReference type="Proteomes" id="UP001215598"/>
    </source>
</evidence>
<dbReference type="EMBL" id="JARKIB010000166">
    <property type="protein sequence ID" value="KAJ7729296.1"/>
    <property type="molecule type" value="Genomic_DNA"/>
</dbReference>
<dbReference type="InterPro" id="IPR000008">
    <property type="entry name" value="C2_dom"/>
</dbReference>
<keyword evidence="3" id="KW-1185">Reference proteome</keyword>
<gene>
    <name evidence="2" type="ORF">B0H16DRAFT_1470058</name>
</gene>
<protein>
    <recommendedName>
        <fullName evidence="1">C2 domain-containing protein</fullName>
    </recommendedName>
</protein>
<organism evidence="2 3">
    <name type="scientific">Mycena metata</name>
    <dbReference type="NCBI Taxonomy" id="1033252"/>
    <lineage>
        <taxon>Eukaryota</taxon>
        <taxon>Fungi</taxon>
        <taxon>Dikarya</taxon>
        <taxon>Basidiomycota</taxon>
        <taxon>Agaricomycotina</taxon>
        <taxon>Agaricomycetes</taxon>
        <taxon>Agaricomycetidae</taxon>
        <taxon>Agaricales</taxon>
        <taxon>Marasmiineae</taxon>
        <taxon>Mycenaceae</taxon>
        <taxon>Mycena</taxon>
    </lineage>
</organism>
<evidence type="ECO:0000313" key="2">
    <source>
        <dbReference type="EMBL" id="KAJ7729296.1"/>
    </source>
</evidence>
<evidence type="ECO:0000259" key="1">
    <source>
        <dbReference type="PROSITE" id="PS50004"/>
    </source>
</evidence>
<dbReference type="Proteomes" id="UP001215598">
    <property type="component" value="Unassembled WGS sequence"/>
</dbReference>
<proteinExistence type="predicted"/>
<reference evidence="2" key="1">
    <citation type="submission" date="2023-03" db="EMBL/GenBank/DDBJ databases">
        <title>Massive genome expansion in bonnet fungi (Mycena s.s.) driven by repeated elements and novel gene families across ecological guilds.</title>
        <authorList>
            <consortium name="Lawrence Berkeley National Laboratory"/>
            <person name="Harder C.B."/>
            <person name="Miyauchi S."/>
            <person name="Viragh M."/>
            <person name="Kuo A."/>
            <person name="Thoen E."/>
            <person name="Andreopoulos B."/>
            <person name="Lu D."/>
            <person name="Skrede I."/>
            <person name="Drula E."/>
            <person name="Henrissat B."/>
            <person name="Morin E."/>
            <person name="Kohler A."/>
            <person name="Barry K."/>
            <person name="LaButti K."/>
            <person name="Morin E."/>
            <person name="Salamov A."/>
            <person name="Lipzen A."/>
            <person name="Mereny Z."/>
            <person name="Hegedus B."/>
            <person name="Baldrian P."/>
            <person name="Stursova M."/>
            <person name="Weitz H."/>
            <person name="Taylor A."/>
            <person name="Grigoriev I.V."/>
            <person name="Nagy L.G."/>
            <person name="Martin F."/>
            <person name="Kauserud H."/>
        </authorList>
    </citation>
    <scope>NUCLEOTIDE SEQUENCE</scope>
    <source>
        <strain evidence="2">CBHHK182m</strain>
    </source>
</reference>
<comment type="caution">
    <text evidence="2">The sequence shown here is derived from an EMBL/GenBank/DDBJ whole genome shotgun (WGS) entry which is preliminary data.</text>
</comment>
<accession>A0AAD7HWC0</accession>
<dbReference type="CDD" id="cd00030">
    <property type="entry name" value="C2"/>
    <property type="match status" value="1"/>
</dbReference>
<dbReference type="PROSITE" id="PS50004">
    <property type="entry name" value="C2"/>
    <property type="match status" value="1"/>
</dbReference>